<dbReference type="GO" id="GO:0006520">
    <property type="term" value="P:amino acid metabolic process"/>
    <property type="evidence" value="ECO:0007669"/>
    <property type="project" value="InterPro"/>
</dbReference>
<dbReference type="InterPro" id="IPR015421">
    <property type="entry name" value="PyrdxlP-dep_Trfase_major"/>
</dbReference>
<evidence type="ECO:0000313" key="8">
    <source>
        <dbReference type="EMBL" id="KIP22349.1"/>
    </source>
</evidence>
<dbReference type="Proteomes" id="UP000032047">
    <property type="component" value="Unassembled WGS sequence"/>
</dbReference>
<keyword evidence="9" id="KW-1185">Reference proteome</keyword>
<evidence type="ECO:0000256" key="6">
    <source>
        <dbReference type="RuleBase" id="RU000481"/>
    </source>
</evidence>
<dbReference type="Pfam" id="PF00155">
    <property type="entry name" value="Aminotran_1_2"/>
    <property type="match status" value="1"/>
</dbReference>
<dbReference type="InterPro" id="IPR050596">
    <property type="entry name" value="AspAT/PAT-like"/>
</dbReference>
<dbReference type="GO" id="GO:0030170">
    <property type="term" value="F:pyridoxal phosphate binding"/>
    <property type="evidence" value="ECO:0007669"/>
    <property type="project" value="InterPro"/>
</dbReference>
<dbReference type="Gene3D" id="3.40.640.10">
    <property type="entry name" value="Type I PLP-dependent aspartate aminotransferase-like (Major domain)"/>
    <property type="match status" value="1"/>
</dbReference>
<dbReference type="FunFam" id="3.40.640.10:FF:000033">
    <property type="entry name" value="Aspartate aminotransferase"/>
    <property type="match status" value="1"/>
</dbReference>
<feature type="domain" description="Aminotransferase class I/classII large" evidence="7">
    <location>
        <begin position="28"/>
        <end position="374"/>
    </location>
</feature>
<dbReference type="InterPro" id="IPR015422">
    <property type="entry name" value="PyrdxlP-dep_Trfase_small"/>
</dbReference>
<comment type="cofactor">
    <cofactor evidence="1 6">
        <name>pyridoxal 5'-phosphate</name>
        <dbReference type="ChEBI" id="CHEBI:597326"/>
    </cofactor>
</comment>
<dbReference type="PATRIC" id="fig|265546.4.peg.32"/>
<comment type="caution">
    <text evidence="8">The sequence shown here is derived from an EMBL/GenBank/DDBJ whole genome shotgun (WGS) entry which is preliminary data.</text>
</comment>
<dbReference type="SUPFAM" id="SSF53383">
    <property type="entry name" value="PLP-dependent transferases"/>
    <property type="match status" value="1"/>
</dbReference>
<reference evidence="8 9" key="1">
    <citation type="submission" date="2015-01" db="EMBL/GenBank/DDBJ databases">
        <title>Genome sequence of Anoxybacillus ayderensis strain AB04.</title>
        <authorList>
            <person name="Belduz A.O."/>
            <person name="Canakci S."/>
            <person name="Chan K.-G."/>
            <person name="Kahar U.M."/>
            <person name="Yaakob A.S."/>
            <person name="Chan C.S."/>
            <person name="Goh K.M."/>
        </authorList>
    </citation>
    <scope>NUCLEOTIDE SEQUENCE [LARGE SCALE GENOMIC DNA]</scope>
    <source>
        <strain evidence="8 9">AB04</strain>
    </source>
</reference>
<evidence type="ECO:0000256" key="4">
    <source>
        <dbReference type="ARBA" id="ARBA00022679"/>
    </source>
</evidence>
<proteinExistence type="inferred from homology"/>
<dbReference type="EMBL" id="JXTG01000001">
    <property type="protein sequence ID" value="KIP22349.1"/>
    <property type="molecule type" value="Genomic_DNA"/>
</dbReference>
<keyword evidence="3 6" id="KW-0032">Aminotransferase</keyword>
<evidence type="ECO:0000256" key="5">
    <source>
        <dbReference type="ARBA" id="ARBA00022898"/>
    </source>
</evidence>
<dbReference type="NCBIfam" id="NF005817">
    <property type="entry name" value="PRK07683.1"/>
    <property type="match status" value="1"/>
</dbReference>
<dbReference type="PANTHER" id="PTHR46383">
    <property type="entry name" value="ASPARTATE AMINOTRANSFERASE"/>
    <property type="match status" value="1"/>
</dbReference>
<sequence length="383" mass="43116">MMLPINERVQHIQLSGIRQFFNLVAQEKDIISLTIGQPDFPTPEHIKEATKRALDEQFTSYTHNAGYLPLREAACRFVETKYGLRYTTDEVIVTVGASQALDIAFRTILTEGSEVILPAPIYPGYEPIIRLCGATPVYVDTRQTNFKLLAEQIEPFITERTRCIVLPYPSNPTGMTLTSEELQQIAELVKNKPIWVISDEIYSELVFTGTHESIAKWLPDQTIVINGVSKSHAMTGFRIGLLFARQWVIEHILKVHQYNVSCATSISQKAALEALTVGINDAEEMKKQYAERMEYVYDRLCTIGFHVQKPNGAFYIFPSIATFHHSSFEFALKLAKEAKVAVVPGSAFSTYGEGYIRLSYACSIDALQKGLDRIESYVKKGAR</sequence>
<protein>
    <recommendedName>
        <fullName evidence="6">Aminotransferase</fullName>
        <ecNumber evidence="6">2.6.1.-</ecNumber>
    </recommendedName>
</protein>
<dbReference type="GO" id="GO:0008483">
    <property type="term" value="F:transaminase activity"/>
    <property type="evidence" value="ECO:0007669"/>
    <property type="project" value="UniProtKB-KW"/>
</dbReference>
<keyword evidence="5" id="KW-0663">Pyridoxal phosphate</keyword>
<evidence type="ECO:0000256" key="3">
    <source>
        <dbReference type="ARBA" id="ARBA00022576"/>
    </source>
</evidence>
<comment type="similarity">
    <text evidence="2 6">Belongs to the class-I pyridoxal-phosphate-dependent aminotransferase family.</text>
</comment>
<dbReference type="Gene3D" id="3.90.1150.10">
    <property type="entry name" value="Aspartate Aminotransferase, domain 1"/>
    <property type="match status" value="1"/>
</dbReference>
<name>A0A0D0HQJ9_9BACL</name>
<evidence type="ECO:0000256" key="2">
    <source>
        <dbReference type="ARBA" id="ARBA00007441"/>
    </source>
</evidence>
<dbReference type="InterPro" id="IPR004838">
    <property type="entry name" value="NHTrfase_class1_PyrdxlP-BS"/>
</dbReference>
<gene>
    <name evidence="8" type="ORF">JV16_00029</name>
</gene>
<dbReference type="PROSITE" id="PS00105">
    <property type="entry name" value="AA_TRANSFER_CLASS_1"/>
    <property type="match status" value="1"/>
</dbReference>
<dbReference type="EC" id="2.6.1.-" evidence="6"/>
<dbReference type="PROSITE" id="PS50007">
    <property type="entry name" value="PIPLC_X_DOMAIN"/>
    <property type="match status" value="1"/>
</dbReference>
<dbReference type="RefSeq" id="WP_042533688.1">
    <property type="nucleotide sequence ID" value="NZ_JXTG01000001.1"/>
</dbReference>
<evidence type="ECO:0000259" key="7">
    <source>
        <dbReference type="Pfam" id="PF00155"/>
    </source>
</evidence>
<dbReference type="PANTHER" id="PTHR46383:SF4">
    <property type="entry name" value="AMINOTRANSFERASE"/>
    <property type="match status" value="1"/>
</dbReference>
<accession>A0A0D0HQJ9</accession>
<dbReference type="InterPro" id="IPR004839">
    <property type="entry name" value="Aminotransferase_I/II_large"/>
</dbReference>
<organism evidence="8 9">
    <name type="scientific">Anoxybacillus ayderensis</name>
    <dbReference type="NCBI Taxonomy" id="265546"/>
    <lineage>
        <taxon>Bacteria</taxon>
        <taxon>Bacillati</taxon>
        <taxon>Bacillota</taxon>
        <taxon>Bacilli</taxon>
        <taxon>Bacillales</taxon>
        <taxon>Anoxybacillaceae</taxon>
        <taxon>Anoxybacillus</taxon>
    </lineage>
</organism>
<keyword evidence="4 6" id="KW-0808">Transferase</keyword>
<dbReference type="CDD" id="cd00609">
    <property type="entry name" value="AAT_like"/>
    <property type="match status" value="1"/>
</dbReference>
<dbReference type="AlphaFoldDB" id="A0A0D0HQJ9"/>
<evidence type="ECO:0000256" key="1">
    <source>
        <dbReference type="ARBA" id="ARBA00001933"/>
    </source>
</evidence>
<evidence type="ECO:0000313" key="9">
    <source>
        <dbReference type="Proteomes" id="UP000032047"/>
    </source>
</evidence>
<dbReference type="InterPro" id="IPR015424">
    <property type="entry name" value="PyrdxlP-dep_Trfase"/>
</dbReference>